<feature type="compositionally biased region" description="Basic and acidic residues" evidence="1">
    <location>
        <begin position="1"/>
        <end position="18"/>
    </location>
</feature>
<dbReference type="PANTHER" id="PTHR48407">
    <property type="entry name" value="CRANIOFACIAL DEVELOPMENT PROTEIN 1"/>
    <property type="match status" value="1"/>
</dbReference>
<feature type="domain" description="BCNT-C" evidence="2">
    <location>
        <begin position="210"/>
        <end position="291"/>
    </location>
</feature>
<dbReference type="InterPro" id="IPR027124">
    <property type="entry name" value="Swc5/CFDP1/2"/>
</dbReference>
<dbReference type="EMBL" id="HBFR01015168">
    <property type="protein sequence ID" value="CAD8883874.1"/>
    <property type="molecule type" value="Transcribed_RNA"/>
</dbReference>
<feature type="region of interest" description="Disordered" evidence="1">
    <location>
        <begin position="181"/>
        <end position="212"/>
    </location>
</feature>
<dbReference type="Pfam" id="PF07572">
    <property type="entry name" value="BCNT"/>
    <property type="match status" value="1"/>
</dbReference>
<feature type="compositionally biased region" description="Polar residues" evidence="1">
    <location>
        <begin position="81"/>
        <end position="90"/>
    </location>
</feature>
<feature type="region of interest" description="Disordered" evidence="1">
    <location>
        <begin position="1"/>
        <end position="90"/>
    </location>
</feature>
<dbReference type="PROSITE" id="PS51279">
    <property type="entry name" value="BCNT_C"/>
    <property type="match status" value="1"/>
</dbReference>
<reference evidence="3" key="1">
    <citation type="submission" date="2021-01" db="EMBL/GenBank/DDBJ databases">
        <authorList>
            <person name="Corre E."/>
            <person name="Pelletier E."/>
            <person name="Niang G."/>
            <person name="Scheremetjew M."/>
            <person name="Finn R."/>
            <person name="Kale V."/>
            <person name="Holt S."/>
            <person name="Cochrane G."/>
            <person name="Meng A."/>
            <person name="Brown T."/>
            <person name="Cohen L."/>
        </authorList>
    </citation>
    <scope>NUCLEOTIDE SEQUENCE</scope>
    <source>
        <strain evidence="3">308</strain>
    </source>
</reference>
<protein>
    <recommendedName>
        <fullName evidence="2">BCNT-C domain-containing protein</fullName>
    </recommendedName>
</protein>
<gene>
    <name evidence="3" type="ORF">CHYS00102_LOCUS11070</name>
</gene>
<sequence length="294" mass="32246">MQMTRDVRIEDATPKKEFTASVPPNVSKAMSEVDCKSETDIRGASRARVSAKESDDTLPSPQDARDTISGPTRAGKKISPSVRSVSSTGNRRALRRLIRKRVSVLSDVFGDVDVAVILVRNAMGKRSDCTKWIDGYLRCVKIGICGRFTNEGRGCRSAPTCDSSDFTAVLPVLNRQLLQNVPTPVDPSVDAPRPTEPPTVAPEAPSTSLPTRPKTAAELLSALEEPSKVSTIAASNANWEIFKTSQEGLDEQLRQKAEGKDAFLLKKEFLQRCDLRQFETERDGRTAKRQADSK</sequence>
<proteinExistence type="predicted"/>
<dbReference type="AlphaFoldDB" id="A0A7S1BE15"/>
<name>A0A7S1BE15_9STRA</name>
<evidence type="ECO:0000256" key="1">
    <source>
        <dbReference type="SAM" id="MobiDB-lite"/>
    </source>
</evidence>
<organism evidence="3">
    <name type="scientific">Corethron hystrix</name>
    <dbReference type="NCBI Taxonomy" id="216773"/>
    <lineage>
        <taxon>Eukaryota</taxon>
        <taxon>Sar</taxon>
        <taxon>Stramenopiles</taxon>
        <taxon>Ochrophyta</taxon>
        <taxon>Bacillariophyta</taxon>
        <taxon>Coscinodiscophyceae</taxon>
        <taxon>Corethrophycidae</taxon>
        <taxon>Corethrales</taxon>
        <taxon>Corethraceae</taxon>
        <taxon>Corethron</taxon>
    </lineage>
</organism>
<dbReference type="InterPro" id="IPR011421">
    <property type="entry name" value="BCNT-C"/>
</dbReference>
<dbReference type="PANTHER" id="PTHR48407:SF1">
    <property type="entry name" value="CRANIOFACIAL DEVELOPMENT PROTEIN 1"/>
    <property type="match status" value="1"/>
</dbReference>
<evidence type="ECO:0000259" key="2">
    <source>
        <dbReference type="PROSITE" id="PS51279"/>
    </source>
</evidence>
<evidence type="ECO:0000313" key="3">
    <source>
        <dbReference type="EMBL" id="CAD8883874.1"/>
    </source>
</evidence>
<accession>A0A7S1BE15</accession>
<feature type="compositionally biased region" description="Basic and acidic residues" evidence="1">
    <location>
        <begin position="31"/>
        <end position="43"/>
    </location>
</feature>